<feature type="transmembrane region" description="Helical" evidence="6">
    <location>
        <begin position="135"/>
        <end position="159"/>
    </location>
</feature>
<evidence type="ECO:0000256" key="2">
    <source>
        <dbReference type="ARBA" id="ARBA00022475"/>
    </source>
</evidence>
<accession>A0A382LZR4</accession>
<evidence type="ECO:0000313" key="7">
    <source>
        <dbReference type="EMBL" id="SVC40572.1"/>
    </source>
</evidence>
<feature type="transmembrane region" description="Helical" evidence="6">
    <location>
        <begin position="93"/>
        <end position="115"/>
    </location>
</feature>
<dbReference type="GO" id="GO:0005886">
    <property type="term" value="C:plasma membrane"/>
    <property type="evidence" value="ECO:0007669"/>
    <property type="project" value="UniProtKB-SubCell"/>
</dbReference>
<feature type="transmembrane region" description="Helical" evidence="6">
    <location>
        <begin position="240"/>
        <end position="261"/>
    </location>
</feature>
<organism evidence="7">
    <name type="scientific">marine metagenome</name>
    <dbReference type="NCBI Taxonomy" id="408172"/>
    <lineage>
        <taxon>unclassified sequences</taxon>
        <taxon>metagenomes</taxon>
        <taxon>ecological metagenomes</taxon>
    </lineage>
</organism>
<dbReference type="PANTHER" id="PTHR30250:SF11">
    <property type="entry name" value="O-ANTIGEN TRANSPORTER-RELATED"/>
    <property type="match status" value="1"/>
</dbReference>
<protein>
    <recommendedName>
        <fullName evidence="8">Polysaccharide biosynthesis protein C-terminal domain-containing protein</fullName>
    </recommendedName>
</protein>
<feature type="transmembrane region" description="Helical" evidence="6">
    <location>
        <begin position="12"/>
        <end position="31"/>
    </location>
</feature>
<evidence type="ECO:0000256" key="4">
    <source>
        <dbReference type="ARBA" id="ARBA00022989"/>
    </source>
</evidence>
<feature type="transmembrane region" description="Helical" evidence="6">
    <location>
        <begin position="69"/>
        <end position="87"/>
    </location>
</feature>
<feature type="transmembrane region" description="Helical" evidence="6">
    <location>
        <begin position="273"/>
        <end position="297"/>
    </location>
</feature>
<keyword evidence="4 6" id="KW-1133">Transmembrane helix</keyword>
<name>A0A382LZR4_9ZZZZ</name>
<keyword evidence="2" id="KW-1003">Cell membrane</keyword>
<proteinExistence type="predicted"/>
<feature type="transmembrane region" description="Helical" evidence="6">
    <location>
        <begin position="165"/>
        <end position="188"/>
    </location>
</feature>
<evidence type="ECO:0000256" key="1">
    <source>
        <dbReference type="ARBA" id="ARBA00004651"/>
    </source>
</evidence>
<keyword evidence="5 6" id="KW-0472">Membrane</keyword>
<dbReference type="AlphaFoldDB" id="A0A382LZR4"/>
<dbReference type="InterPro" id="IPR050833">
    <property type="entry name" value="Poly_Biosynth_Transport"/>
</dbReference>
<evidence type="ECO:0000256" key="5">
    <source>
        <dbReference type="ARBA" id="ARBA00023136"/>
    </source>
</evidence>
<evidence type="ECO:0000256" key="3">
    <source>
        <dbReference type="ARBA" id="ARBA00022692"/>
    </source>
</evidence>
<reference evidence="7" key="1">
    <citation type="submission" date="2018-05" db="EMBL/GenBank/DDBJ databases">
        <authorList>
            <person name="Lanie J.A."/>
            <person name="Ng W.-L."/>
            <person name="Kazmierczak K.M."/>
            <person name="Andrzejewski T.M."/>
            <person name="Davidsen T.M."/>
            <person name="Wayne K.J."/>
            <person name="Tettelin H."/>
            <person name="Glass J.I."/>
            <person name="Rusch D."/>
            <person name="Podicherti R."/>
            <person name="Tsui H.-C.T."/>
            <person name="Winkler M.E."/>
        </authorList>
    </citation>
    <scope>NUCLEOTIDE SEQUENCE</scope>
</reference>
<evidence type="ECO:0008006" key="8">
    <source>
        <dbReference type="Google" id="ProtNLM"/>
    </source>
</evidence>
<feature type="non-terminal residue" evidence="7">
    <location>
        <position position="1"/>
    </location>
</feature>
<sequence length="330" mass="37290">TDYDWKRPIMILLYIAVLISCISVPIISWYYDVGYPFLYFCICAITSSLITELLANIVRSSGKYELALLLQRSVRIIIAIIVVIFFLSDLSILSSMFYIFGTTHIFYGVFIYYYVNKKINLGIKKVPTSSQKEGLYFSVMDVITLVNTYGINLIIAGILSLDYLGIFFAVCIILRVYETFVQSTDFVVMPSSGDLDKKGLIVIIVKNLIIGALISLFFIVFGESLLSLIYAQKYDEYLYLIPYICLVGFVKMMDVIPSSIVGGVSKKRVLKQYVFFNIALTLLFIPGSILSILYSGLKGAACALIILYALRSIFGFGILYRIYELEKEGY</sequence>
<feature type="transmembrane region" description="Helical" evidence="6">
    <location>
        <begin position="37"/>
        <end position="57"/>
    </location>
</feature>
<dbReference type="PANTHER" id="PTHR30250">
    <property type="entry name" value="PST FAMILY PREDICTED COLANIC ACID TRANSPORTER"/>
    <property type="match status" value="1"/>
</dbReference>
<feature type="transmembrane region" description="Helical" evidence="6">
    <location>
        <begin position="303"/>
        <end position="323"/>
    </location>
</feature>
<evidence type="ECO:0000256" key="6">
    <source>
        <dbReference type="SAM" id="Phobius"/>
    </source>
</evidence>
<dbReference type="EMBL" id="UINC01089458">
    <property type="protein sequence ID" value="SVC40572.1"/>
    <property type="molecule type" value="Genomic_DNA"/>
</dbReference>
<gene>
    <name evidence="7" type="ORF">METZ01_LOCUS293426</name>
</gene>
<comment type="subcellular location">
    <subcellularLocation>
        <location evidence="1">Cell membrane</location>
        <topology evidence="1">Multi-pass membrane protein</topology>
    </subcellularLocation>
</comment>
<feature type="transmembrane region" description="Helical" evidence="6">
    <location>
        <begin position="200"/>
        <end position="220"/>
    </location>
</feature>
<keyword evidence="3 6" id="KW-0812">Transmembrane</keyword>